<keyword evidence="1 2" id="KW-0238">DNA-binding</keyword>
<proteinExistence type="predicted"/>
<evidence type="ECO:0000256" key="1">
    <source>
        <dbReference type="ARBA" id="ARBA00023125"/>
    </source>
</evidence>
<dbReference type="PRINTS" id="PR00455">
    <property type="entry name" value="HTHTETR"/>
</dbReference>
<dbReference type="InterPro" id="IPR009057">
    <property type="entry name" value="Homeodomain-like_sf"/>
</dbReference>
<evidence type="ECO:0000256" key="2">
    <source>
        <dbReference type="PROSITE-ProRule" id="PRU00335"/>
    </source>
</evidence>
<sequence length="212" mass="23253">MLSMARSATARSYGGISAENRRTERRIRLLAAAREIWGEAGLPAVTVRGVCKQAGLTDRYFYEHFANRDELLAAVADELREQLLAVLVQSGLTADGTAEDKLRSALGTFLQAIADDRRIHRIIASDFNAVPVLAQRRRDVLATITDLVVQNVPDALPGDYDPVALRRAALFITGGVNQLIETWLDHLTDLTADELAASCARMCISVVEQARH</sequence>
<dbReference type="Proteomes" id="UP000321424">
    <property type="component" value="Unassembled WGS sequence"/>
</dbReference>
<dbReference type="GO" id="GO:0000976">
    <property type="term" value="F:transcription cis-regulatory region binding"/>
    <property type="evidence" value="ECO:0007669"/>
    <property type="project" value="TreeGrafter"/>
</dbReference>
<dbReference type="GO" id="GO:0003700">
    <property type="term" value="F:DNA-binding transcription factor activity"/>
    <property type="evidence" value="ECO:0007669"/>
    <property type="project" value="TreeGrafter"/>
</dbReference>
<dbReference type="PANTHER" id="PTHR30055:SF209">
    <property type="entry name" value="POSSIBLE TRANSCRIPTIONAL REGULATORY PROTEIN (PROBABLY TETR-FAMILY)"/>
    <property type="match status" value="1"/>
</dbReference>
<dbReference type="PANTHER" id="PTHR30055">
    <property type="entry name" value="HTH-TYPE TRANSCRIPTIONAL REGULATOR RUTR"/>
    <property type="match status" value="1"/>
</dbReference>
<accession>A0A511MGA9</accession>
<dbReference type="AlphaFoldDB" id="A0A511MGA9"/>
<dbReference type="Gene3D" id="1.10.357.10">
    <property type="entry name" value="Tetracycline Repressor, domain 2"/>
    <property type="match status" value="1"/>
</dbReference>
<evidence type="ECO:0000259" key="3">
    <source>
        <dbReference type="PROSITE" id="PS50977"/>
    </source>
</evidence>
<keyword evidence="5" id="KW-1185">Reference proteome</keyword>
<dbReference type="InterPro" id="IPR050109">
    <property type="entry name" value="HTH-type_TetR-like_transc_reg"/>
</dbReference>
<name>A0A511MGA9_9NOCA</name>
<dbReference type="Gene3D" id="1.10.10.60">
    <property type="entry name" value="Homeodomain-like"/>
    <property type="match status" value="1"/>
</dbReference>
<comment type="caution">
    <text evidence="4">The sequence shown here is derived from an EMBL/GenBank/DDBJ whole genome shotgun (WGS) entry which is preliminary data.</text>
</comment>
<feature type="DNA-binding region" description="H-T-H motif" evidence="2">
    <location>
        <begin position="46"/>
        <end position="65"/>
    </location>
</feature>
<reference evidence="4 5" key="1">
    <citation type="submission" date="2019-07" db="EMBL/GenBank/DDBJ databases">
        <title>Whole genome shotgun sequence of Nocardia ninae NBRC 108245.</title>
        <authorList>
            <person name="Hosoyama A."/>
            <person name="Uohara A."/>
            <person name="Ohji S."/>
            <person name="Ichikawa N."/>
        </authorList>
    </citation>
    <scope>NUCLEOTIDE SEQUENCE [LARGE SCALE GENOMIC DNA]</scope>
    <source>
        <strain evidence="4 5">NBRC 108245</strain>
    </source>
</reference>
<dbReference type="PROSITE" id="PS50977">
    <property type="entry name" value="HTH_TETR_2"/>
    <property type="match status" value="1"/>
</dbReference>
<dbReference type="EMBL" id="BJXA01000022">
    <property type="protein sequence ID" value="GEM39117.1"/>
    <property type="molecule type" value="Genomic_DNA"/>
</dbReference>
<dbReference type="InterPro" id="IPR001647">
    <property type="entry name" value="HTH_TetR"/>
</dbReference>
<organism evidence="4 5">
    <name type="scientific">Nocardia ninae NBRC 108245</name>
    <dbReference type="NCBI Taxonomy" id="1210091"/>
    <lineage>
        <taxon>Bacteria</taxon>
        <taxon>Bacillati</taxon>
        <taxon>Actinomycetota</taxon>
        <taxon>Actinomycetes</taxon>
        <taxon>Mycobacteriales</taxon>
        <taxon>Nocardiaceae</taxon>
        <taxon>Nocardia</taxon>
    </lineage>
</organism>
<dbReference type="Pfam" id="PF00440">
    <property type="entry name" value="TetR_N"/>
    <property type="match status" value="1"/>
</dbReference>
<protein>
    <submittedName>
        <fullName evidence="4">Putative transcriptional regulator, TetR family protein</fullName>
    </submittedName>
</protein>
<dbReference type="SUPFAM" id="SSF46689">
    <property type="entry name" value="Homeodomain-like"/>
    <property type="match status" value="1"/>
</dbReference>
<feature type="domain" description="HTH tetR-type" evidence="3">
    <location>
        <begin position="23"/>
        <end position="83"/>
    </location>
</feature>
<gene>
    <name evidence="4" type="ORF">NN4_36360</name>
</gene>
<evidence type="ECO:0000313" key="4">
    <source>
        <dbReference type="EMBL" id="GEM39117.1"/>
    </source>
</evidence>
<evidence type="ECO:0000313" key="5">
    <source>
        <dbReference type="Proteomes" id="UP000321424"/>
    </source>
</evidence>